<gene>
    <name evidence="1" type="ordered locus">Caci_6423</name>
</gene>
<evidence type="ECO:0000313" key="1">
    <source>
        <dbReference type="EMBL" id="ACU75277.1"/>
    </source>
</evidence>
<dbReference type="EMBL" id="CP001700">
    <property type="protein sequence ID" value="ACU75277.1"/>
    <property type="molecule type" value="Genomic_DNA"/>
</dbReference>
<dbReference type="KEGG" id="cai:Caci_6423"/>
<name>C7PWJ7_CATAD</name>
<reference evidence="1 2" key="1">
    <citation type="journal article" date="2009" name="Stand. Genomic Sci.">
        <title>Complete genome sequence of Catenulispora acidiphila type strain (ID 139908).</title>
        <authorList>
            <person name="Copeland A."/>
            <person name="Lapidus A."/>
            <person name="Glavina Del Rio T."/>
            <person name="Nolan M."/>
            <person name="Lucas S."/>
            <person name="Chen F."/>
            <person name="Tice H."/>
            <person name="Cheng J.F."/>
            <person name="Bruce D."/>
            <person name="Goodwin L."/>
            <person name="Pitluck S."/>
            <person name="Mikhailova N."/>
            <person name="Pati A."/>
            <person name="Ivanova N."/>
            <person name="Mavromatis K."/>
            <person name="Chen A."/>
            <person name="Palaniappan K."/>
            <person name="Chain P."/>
            <person name="Land M."/>
            <person name="Hauser L."/>
            <person name="Chang Y.J."/>
            <person name="Jeffries C.D."/>
            <person name="Chertkov O."/>
            <person name="Brettin T."/>
            <person name="Detter J.C."/>
            <person name="Han C."/>
            <person name="Ali Z."/>
            <person name="Tindall B.J."/>
            <person name="Goker M."/>
            <person name="Bristow J."/>
            <person name="Eisen J.A."/>
            <person name="Markowitz V."/>
            <person name="Hugenholtz P."/>
            <person name="Kyrpides N.C."/>
            <person name="Klenk H.P."/>
        </authorList>
    </citation>
    <scope>NUCLEOTIDE SEQUENCE [LARGE SCALE GENOMIC DNA]</scope>
    <source>
        <strain evidence="2">DSM 44928 / JCM 14897 / NBRC 102108 / NRRL B-24433 / ID139908</strain>
    </source>
</reference>
<protein>
    <submittedName>
        <fullName evidence="1">Uncharacterized protein</fullName>
    </submittedName>
</protein>
<accession>C7PWJ7</accession>
<dbReference type="HOGENOM" id="CLU_1709939_0_0_11"/>
<dbReference type="AlphaFoldDB" id="C7PWJ7"/>
<proteinExistence type="predicted"/>
<sequence>MALNALRSDLVGYAQEADPEIEGSVLHEAAYLMTAGDAWLRVITDDNPPDWESPVLLVAELFASVIGGEKPLLFANLICLWRGERPVWCLVQFGESAIRPTGVSSRQLYGVEVDVQRPESDAGFLSPAVPSDVIELFTQALTSLGIEGQQADR</sequence>
<dbReference type="InParanoid" id="C7PWJ7"/>
<organism evidence="1 2">
    <name type="scientific">Catenulispora acidiphila (strain DSM 44928 / JCM 14897 / NBRC 102108 / NRRL B-24433 / ID139908)</name>
    <dbReference type="NCBI Taxonomy" id="479433"/>
    <lineage>
        <taxon>Bacteria</taxon>
        <taxon>Bacillati</taxon>
        <taxon>Actinomycetota</taxon>
        <taxon>Actinomycetes</taxon>
        <taxon>Catenulisporales</taxon>
        <taxon>Catenulisporaceae</taxon>
        <taxon>Catenulispora</taxon>
    </lineage>
</organism>
<evidence type="ECO:0000313" key="2">
    <source>
        <dbReference type="Proteomes" id="UP000000851"/>
    </source>
</evidence>
<keyword evidence="2" id="KW-1185">Reference proteome</keyword>
<dbReference type="Proteomes" id="UP000000851">
    <property type="component" value="Chromosome"/>
</dbReference>